<proteinExistence type="predicted"/>
<organism evidence="3 4">
    <name type="scientific">Microlunatus endophyticus</name>
    <dbReference type="NCBI Taxonomy" id="1716077"/>
    <lineage>
        <taxon>Bacteria</taxon>
        <taxon>Bacillati</taxon>
        <taxon>Actinomycetota</taxon>
        <taxon>Actinomycetes</taxon>
        <taxon>Propionibacteriales</taxon>
        <taxon>Propionibacteriaceae</taxon>
        <taxon>Microlunatus</taxon>
    </lineage>
</organism>
<dbReference type="PANTHER" id="PTHR30212:SF2">
    <property type="entry name" value="PROTEIN YIIM"/>
    <property type="match status" value="1"/>
</dbReference>
<reference evidence="3" key="2">
    <citation type="submission" date="2020-09" db="EMBL/GenBank/DDBJ databases">
        <authorList>
            <person name="Sun Q."/>
            <person name="Zhou Y."/>
        </authorList>
    </citation>
    <scope>NUCLEOTIDE SEQUENCE</scope>
    <source>
        <strain evidence="3">CGMCC 4.7306</strain>
    </source>
</reference>
<feature type="region of interest" description="Disordered" evidence="1">
    <location>
        <begin position="19"/>
        <end position="42"/>
    </location>
</feature>
<sequence length="243" mass="26429">MHQVPQFVGPARIDSVNIATAQPNPYKDTVSTGIGKRPVPGRIPVRAPGPKAGGLGSGLVGDFIGDRKSHGGDDQAVYAFAREDLDAWEQRLGRELPNGFFGENLSTRGIDVNDCRVGERWRIGDHDGHGDTAPACDCLLLEVTEPRIPCSTFRGWVGEKGWLRTFTEVARPGAYFRVLQPGTVAGGDPVTVVRRPDHEVSISLIYRATTTERDLLPRLLAAGEDLTDELRETVAVRGGFDLF</sequence>
<dbReference type="SUPFAM" id="SSF50800">
    <property type="entry name" value="PK beta-barrel domain-like"/>
    <property type="match status" value="1"/>
</dbReference>
<dbReference type="Gene3D" id="2.40.33.20">
    <property type="entry name" value="PK beta-barrel domain-like"/>
    <property type="match status" value="1"/>
</dbReference>
<dbReference type="AlphaFoldDB" id="A0A917SER1"/>
<dbReference type="GO" id="GO:0003824">
    <property type="term" value="F:catalytic activity"/>
    <property type="evidence" value="ECO:0007669"/>
    <property type="project" value="InterPro"/>
</dbReference>
<accession>A0A917SER1</accession>
<comment type="caution">
    <text evidence="3">The sequence shown here is derived from an EMBL/GenBank/DDBJ whole genome shotgun (WGS) entry which is preliminary data.</text>
</comment>
<evidence type="ECO:0000313" key="4">
    <source>
        <dbReference type="Proteomes" id="UP000613840"/>
    </source>
</evidence>
<evidence type="ECO:0000256" key="1">
    <source>
        <dbReference type="SAM" id="MobiDB-lite"/>
    </source>
</evidence>
<feature type="domain" description="MOSC" evidence="2">
    <location>
        <begin position="37"/>
        <end position="193"/>
    </location>
</feature>
<dbReference type="GO" id="GO:0030170">
    <property type="term" value="F:pyridoxal phosphate binding"/>
    <property type="evidence" value="ECO:0007669"/>
    <property type="project" value="InterPro"/>
</dbReference>
<dbReference type="RefSeq" id="WP_188897088.1">
    <property type="nucleotide sequence ID" value="NZ_BMMZ01000012.1"/>
</dbReference>
<dbReference type="InterPro" id="IPR052353">
    <property type="entry name" value="Benzoxazolinone_Detox_Enz"/>
</dbReference>
<dbReference type="InterPro" id="IPR005302">
    <property type="entry name" value="MoCF_Sase_C"/>
</dbReference>
<protein>
    <submittedName>
        <fullName evidence="3">Molybdenum cofactor biosysynthesis protein</fullName>
    </submittedName>
</protein>
<dbReference type="InterPro" id="IPR011037">
    <property type="entry name" value="Pyrv_Knase-like_insert_dom_sf"/>
</dbReference>
<dbReference type="EMBL" id="BMMZ01000012">
    <property type="protein sequence ID" value="GGL77193.1"/>
    <property type="molecule type" value="Genomic_DNA"/>
</dbReference>
<evidence type="ECO:0000259" key="2">
    <source>
        <dbReference type="PROSITE" id="PS51340"/>
    </source>
</evidence>
<dbReference type="PANTHER" id="PTHR30212">
    <property type="entry name" value="PROTEIN YIIM"/>
    <property type="match status" value="1"/>
</dbReference>
<reference evidence="3" key="1">
    <citation type="journal article" date="2014" name="Int. J. Syst. Evol. Microbiol.">
        <title>Complete genome sequence of Corynebacterium casei LMG S-19264T (=DSM 44701T), isolated from a smear-ripened cheese.</title>
        <authorList>
            <consortium name="US DOE Joint Genome Institute (JGI-PGF)"/>
            <person name="Walter F."/>
            <person name="Albersmeier A."/>
            <person name="Kalinowski J."/>
            <person name="Ruckert C."/>
        </authorList>
    </citation>
    <scope>NUCLEOTIDE SEQUENCE</scope>
    <source>
        <strain evidence="3">CGMCC 4.7306</strain>
    </source>
</reference>
<dbReference type="GO" id="GO:0030151">
    <property type="term" value="F:molybdenum ion binding"/>
    <property type="evidence" value="ECO:0007669"/>
    <property type="project" value="InterPro"/>
</dbReference>
<dbReference type="PROSITE" id="PS51340">
    <property type="entry name" value="MOSC"/>
    <property type="match status" value="1"/>
</dbReference>
<gene>
    <name evidence="3" type="ORF">GCM10011575_39330</name>
</gene>
<evidence type="ECO:0000313" key="3">
    <source>
        <dbReference type="EMBL" id="GGL77193.1"/>
    </source>
</evidence>
<dbReference type="Pfam" id="PF03473">
    <property type="entry name" value="MOSC"/>
    <property type="match status" value="1"/>
</dbReference>
<name>A0A917SER1_9ACTN</name>
<dbReference type="Proteomes" id="UP000613840">
    <property type="component" value="Unassembled WGS sequence"/>
</dbReference>
<keyword evidence="4" id="KW-1185">Reference proteome</keyword>